<reference evidence="3" key="2">
    <citation type="submission" date="2008-12" db="EMBL/GenBank/DDBJ databases">
        <title>Annotation of Streptomyces roseosporus strain NRRL 15998.</title>
        <authorList>
            <consortium name="The Broad Institute Genome Sequencing Platform"/>
            <consortium name="Broad Institute Microbial Sequencing Center"/>
            <person name="Fischbach M."/>
            <person name="Ward D."/>
            <person name="Young S."/>
            <person name="Kodira C.D."/>
            <person name="Zeng Q."/>
            <person name="Koehrsen M."/>
            <person name="Godfrey P."/>
            <person name="Alvarado L."/>
            <person name="Berlin A.M."/>
            <person name="Borenstein D."/>
            <person name="Chen Z."/>
            <person name="Engels R."/>
            <person name="Freedman E."/>
            <person name="Gellesch M."/>
            <person name="Goldberg J."/>
            <person name="Griggs A."/>
            <person name="Gujja S."/>
            <person name="Heiman D.I."/>
            <person name="Hepburn T.A."/>
            <person name="Howarth C."/>
            <person name="Jen D."/>
            <person name="Larson L."/>
            <person name="Lewis B."/>
            <person name="Mehta T."/>
            <person name="Park D."/>
            <person name="Pearson M."/>
            <person name="Roberts A."/>
            <person name="Saif S."/>
            <person name="Shea T.D."/>
            <person name="Shenoy N."/>
            <person name="Sisk P."/>
            <person name="Stolte C."/>
            <person name="Sykes S.N."/>
            <person name="Walk T."/>
            <person name="White J."/>
            <person name="Yandava C."/>
            <person name="Straight P."/>
            <person name="Clardy J."/>
            <person name="Hung D."/>
            <person name="Kolter R."/>
            <person name="Mekalanos J."/>
            <person name="Walker S."/>
            <person name="Walsh C.T."/>
            <person name="Wieland B.L.C."/>
            <person name="Ilzarbe M."/>
            <person name="Galagan J."/>
            <person name="Nusbaum C."/>
            <person name="Birren B."/>
        </authorList>
    </citation>
    <scope>NUCLEOTIDE SEQUENCE [LARGE SCALE GENOMIC DNA]</scope>
    <source>
        <strain evidence="3">NRRL 15998</strain>
    </source>
</reference>
<sequence>MMAVTGSRDGSPCHKGMSKPHPELMTQNAMEAGEPRRVLGGGYEAVRGAPFPVAGGRLRALLGTDRARSRAAQPELPTEVTA</sequence>
<evidence type="ECO:0000313" key="2">
    <source>
        <dbReference type="EMBL" id="EFE79514.2"/>
    </source>
</evidence>
<organism evidence="2 3">
    <name type="scientific">Streptomyces filamentosus NRRL 15998</name>
    <dbReference type="NCBI Taxonomy" id="457431"/>
    <lineage>
        <taxon>Bacteria</taxon>
        <taxon>Bacillati</taxon>
        <taxon>Actinomycetota</taxon>
        <taxon>Actinomycetes</taxon>
        <taxon>Kitasatosporales</taxon>
        <taxon>Streptomycetaceae</taxon>
        <taxon>Streptomyces</taxon>
    </lineage>
</organism>
<name>D6AMN5_STRFL</name>
<evidence type="ECO:0000256" key="1">
    <source>
        <dbReference type="SAM" id="MobiDB-lite"/>
    </source>
</evidence>
<feature type="region of interest" description="Disordered" evidence="1">
    <location>
        <begin position="1"/>
        <end position="24"/>
    </location>
</feature>
<dbReference type="EMBL" id="DS999644">
    <property type="protein sequence ID" value="EFE79514.2"/>
    <property type="molecule type" value="Genomic_DNA"/>
</dbReference>
<dbReference type="Proteomes" id="UP000003986">
    <property type="component" value="Unassembled WGS sequence"/>
</dbReference>
<reference evidence="3" key="1">
    <citation type="submission" date="2008-10" db="EMBL/GenBank/DDBJ databases">
        <authorList>
            <person name="Molnar K."/>
        </authorList>
    </citation>
    <scope>NUCLEOTIDE SEQUENCE [LARGE SCALE GENOMIC DNA]</scope>
    <source>
        <strain evidence="3">NRRL 15998</strain>
    </source>
</reference>
<accession>D6AMN5</accession>
<protein>
    <submittedName>
        <fullName evidence="2">Predicted protein</fullName>
    </submittedName>
</protein>
<evidence type="ECO:0000313" key="3">
    <source>
        <dbReference type="Proteomes" id="UP000003986"/>
    </source>
</evidence>
<gene>
    <name evidence="2" type="ORF">SSGG_06881</name>
</gene>
<dbReference type="AlphaFoldDB" id="D6AMN5"/>
<proteinExistence type="predicted"/>